<name>A0AAU6Q7R5_9DEIO</name>
<protein>
    <submittedName>
        <fullName evidence="1">Uncharacterized protein</fullName>
    </submittedName>
</protein>
<accession>A0AAU6Q7R5</accession>
<evidence type="ECO:0000313" key="1">
    <source>
        <dbReference type="EMBL" id="WYF46432.1"/>
    </source>
</evidence>
<reference evidence="1" key="1">
    <citation type="submission" date="2024-03" db="EMBL/GenBank/DDBJ databases">
        <title>Deinococcus weizhi sp. nov., isolated from human skin.</title>
        <authorList>
            <person name="Wei Z."/>
            <person name="Tian F."/>
            <person name="Yang C."/>
            <person name="Xin L.T."/>
            <person name="Wen Z.J."/>
            <person name="Lan K.C."/>
            <person name="Yu L."/>
            <person name="Zhe W."/>
            <person name="Dan F.D."/>
            <person name="Jun W."/>
            <person name="Rui Z."/>
            <person name="Yong X.J."/>
            <person name="Ting Y."/>
            <person name="Wei X."/>
            <person name="Xu Z.G."/>
            <person name="Xin Z."/>
            <person name="Dong F.G."/>
            <person name="Ni X.M."/>
            <person name="Zheng M.G."/>
            <person name="Chun Y."/>
            <person name="Qian W.X."/>
        </authorList>
    </citation>
    <scope>NUCLEOTIDE SEQUENCE</scope>
    <source>
        <strain evidence="1">VB142</strain>
    </source>
</reference>
<dbReference type="RefSeq" id="WP_339097911.1">
    <property type="nucleotide sequence ID" value="NZ_CP149783.1"/>
</dbReference>
<organism evidence="1">
    <name type="scientific">Deinococcus sp. VB142</name>
    <dbReference type="NCBI Taxonomy" id="3112952"/>
    <lineage>
        <taxon>Bacteria</taxon>
        <taxon>Thermotogati</taxon>
        <taxon>Deinococcota</taxon>
        <taxon>Deinococci</taxon>
        <taxon>Deinococcales</taxon>
        <taxon>Deinococcaceae</taxon>
        <taxon>Deinococcus</taxon>
    </lineage>
</organism>
<sequence length="70" mass="7915">MKRLPGAALLSPTPPCAHTQDVKERIGFLERDLARFEDLSRNALYEGEAEFFQGEARAALQELTELRARL</sequence>
<dbReference type="AlphaFoldDB" id="A0AAU6Q7R5"/>
<dbReference type="EMBL" id="CP149783">
    <property type="protein sequence ID" value="WYF46432.1"/>
    <property type="molecule type" value="Genomic_DNA"/>
</dbReference>
<proteinExistence type="predicted"/>
<gene>
    <name evidence="1" type="ORF">WDJ50_15345</name>
</gene>